<dbReference type="AlphaFoldDB" id="A0A4R3M6M7"/>
<organism evidence="1 2">
    <name type="scientific">Paralcaligenes ureilyticus</name>
    <dbReference type="NCBI Taxonomy" id="627131"/>
    <lineage>
        <taxon>Bacteria</taxon>
        <taxon>Pseudomonadati</taxon>
        <taxon>Pseudomonadota</taxon>
        <taxon>Betaproteobacteria</taxon>
        <taxon>Burkholderiales</taxon>
        <taxon>Alcaligenaceae</taxon>
        <taxon>Paralcaligenes</taxon>
    </lineage>
</organism>
<name>A0A4R3M6M7_9BURK</name>
<proteinExistence type="predicted"/>
<protein>
    <submittedName>
        <fullName evidence="1">Uncharacterized protein</fullName>
    </submittedName>
</protein>
<evidence type="ECO:0000313" key="2">
    <source>
        <dbReference type="Proteomes" id="UP000295525"/>
    </source>
</evidence>
<reference evidence="1 2" key="1">
    <citation type="submission" date="2019-03" db="EMBL/GenBank/DDBJ databases">
        <title>Genomic Encyclopedia of Type Strains, Phase IV (KMG-IV): sequencing the most valuable type-strain genomes for metagenomic binning, comparative biology and taxonomic classification.</title>
        <authorList>
            <person name="Goeker M."/>
        </authorList>
    </citation>
    <scope>NUCLEOTIDE SEQUENCE [LARGE SCALE GENOMIC DNA]</scope>
    <source>
        <strain evidence="1 2">DSM 24591</strain>
    </source>
</reference>
<evidence type="ECO:0000313" key="1">
    <source>
        <dbReference type="EMBL" id="TCT09071.1"/>
    </source>
</evidence>
<sequence length="116" mass="13470">MIGENSIYLLWHPAIKRPQASLDMRYRHREFCCCQSSGKSRIRISVHKDEIGQLNVNYPLDSLHCAPCISRMTTASYTKIIGRGRDSKLIKKNRRHVVIKVLPCMEKHLLIFTPFC</sequence>
<keyword evidence="2" id="KW-1185">Reference proteome</keyword>
<comment type="caution">
    <text evidence="1">The sequence shown here is derived from an EMBL/GenBank/DDBJ whole genome shotgun (WGS) entry which is preliminary data.</text>
</comment>
<gene>
    <name evidence="1" type="ORF">EDC26_104231</name>
</gene>
<dbReference type="Proteomes" id="UP000295525">
    <property type="component" value="Unassembled WGS sequence"/>
</dbReference>
<dbReference type="EMBL" id="SMAJ01000004">
    <property type="protein sequence ID" value="TCT09071.1"/>
    <property type="molecule type" value="Genomic_DNA"/>
</dbReference>
<accession>A0A4R3M6M7</accession>